<dbReference type="Proteomes" id="UP000178240">
    <property type="component" value="Unassembled WGS sequence"/>
</dbReference>
<dbReference type="EMBL" id="MHIE01000021">
    <property type="protein sequence ID" value="OGY45386.1"/>
    <property type="molecule type" value="Genomic_DNA"/>
</dbReference>
<evidence type="ECO:0000313" key="2">
    <source>
        <dbReference type="Proteomes" id="UP000178240"/>
    </source>
</evidence>
<accession>A0A1G1Y0L7</accession>
<proteinExistence type="predicted"/>
<name>A0A1G1Y0L7_9BACT</name>
<dbReference type="AlphaFoldDB" id="A0A1G1Y0L7"/>
<evidence type="ECO:0000313" key="1">
    <source>
        <dbReference type="EMBL" id="OGY45386.1"/>
    </source>
</evidence>
<sequence length="85" mass="9596">MDLFTALREHRLRIGAGLHFRYSSDEHFRRSSDELAGLVVSDILQDGISIEARTSHSQIVRIYDPAILSPSRCGCGFSTEEFQLL</sequence>
<comment type="caution">
    <text evidence="1">The sequence shown here is derived from an EMBL/GenBank/DDBJ whole genome shotgun (WGS) entry which is preliminary data.</text>
</comment>
<organism evidence="1 2">
    <name type="scientific">Candidatus Buchananbacteria bacterium RIFCSPHIGHO2_01_FULL_44_11</name>
    <dbReference type="NCBI Taxonomy" id="1797535"/>
    <lineage>
        <taxon>Bacteria</taxon>
        <taxon>Candidatus Buchananiibacteriota</taxon>
    </lineage>
</organism>
<protein>
    <submittedName>
        <fullName evidence="1">Uncharacterized protein</fullName>
    </submittedName>
</protein>
<gene>
    <name evidence="1" type="ORF">A2744_04245</name>
</gene>
<reference evidence="1 2" key="1">
    <citation type="journal article" date="2016" name="Nat. Commun.">
        <title>Thousands of microbial genomes shed light on interconnected biogeochemical processes in an aquifer system.</title>
        <authorList>
            <person name="Anantharaman K."/>
            <person name="Brown C.T."/>
            <person name="Hug L.A."/>
            <person name="Sharon I."/>
            <person name="Castelle C.J."/>
            <person name="Probst A.J."/>
            <person name="Thomas B.C."/>
            <person name="Singh A."/>
            <person name="Wilkins M.J."/>
            <person name="Karaoz U."/>
            <person name="Brodie E.L."/>
            <person name="Williams K.H."/>
            <person name="Hubbard S.S."/>
            <person name="Banfield J.F."/>
        </authorList>
    </citation>
    <scope>NUCLEOTIDE SEQUENCE [LARGE SCALE GENOMIC DNA]</scope>
</reference>